<feature type="region of interest" description="Disordered" evidence="5">
    <location>
        <begin position="25"/>
        <end position="45"/>
    </location>
</feature>
<dbReference type="RefSeq" id="WP_171640781.1">
    <property type="nucleotide sequence ID" value="NZ_WHOA01000019.1"/>
</dbReference>
<gene>
    <name evidence="6" type="ORF">GC098_02785</name>
</gene>
<evidence type="ECO:0000256" key="2">
    <source>
        <dbReference type="ARBA" id="ARBA00008520"/>
    </source>
</evidence>
<dbReference type="InterPro" id="IPR006059">
    <property type="entry name" value="SBP"/>
</dbReference>
<organism evidence="6 7">
    <name type="scientific">Paenibacillus phytorum</name>
    <dbReference type="NCBI Taxonomy" id="2654977"/>
    <lineage>
        <taxon>Bacteria</taxon>
        <taxon>Bacillati</taxon>
        <taxon>Bacillota</taxon>
        <taxon>Bacilli</taxon>
        <taxon>Bacillales</taxon>
        <taxon>Paenibacillaceae</taxon>
        <taxon>Paenibacillus</taxon>
    </lineage>
</organism>
<evidence type="ECO:0000256" key="1">
    <source>
        <dbReference type="ARBA" id="ARBA00004196"/>
    </source>
</evidence>
<reference evidence="6 7" key="1">
    <citation type="submission" date="2019-10" db="EMBL/GenBank/DDBJ databases">
        <title>Description of Paenibacillus terrestris sp. nov.</title>
        <authorList>
            <person name="Carlier A."/>
            <person name="Qi S."/>
        </authorList>
    </citation>
    <scope>NUCLEOTIDE SEQUENCE [LARGE SCALE GENOMIC DNA]</scope>
    <source>
        <strain evidence="6 7">LMG 31458</strain>
    </source>
</reference>
<dbReference type="Proteomes" id="UP000616779">
    <property type="component" value="Unassembled WGS sequence"/>
</dbReference>
<dbReference type="SUPFAM" id="SSF53850">
    <property type="entry name" value="Periplasmic binding protein-like II"/>
    <property type="match status" value="1"/>
</dbReference>
<feature type="compositionally biased region" description="Low complexity" evidence="5">
    <location>
        <begin position="35"/>
        <end position="45"/>
    </location>
</feature>
<protein>
    <submittedName>
        <fullName evidence="6">Extracellular solute-binding protein</fullName>
    </submittedName>
</protein>
<dbReference type="PROSITE" id="PS51257">
    <property type="entry name" value="PROKAR_LIPOPROTEIN"/>
    <property type="match status" value="1"/>
</dbReference>
<dbReference type="InterPro" id="IPR050490">
    <property type="entry name" value="Bact_solute-bd_prot1"/>
</dbReference>
<sequence length="453" mass="49281">MKKLGQGMVAAAMVVTMLTGCGSTGNQTTNKAVDSTPSAGTAGTTAAPAKAKLSGKLEIQYFVGGYGDKWWKKAISDFKEANPGLEIVEQAGPSVNTEMKTRWISNSPPDLVYIAGAGSSEAQMVADDQLMDLTEWSKTLKLEDGSPLLSNLFVQPSVYEGKNYSLPLVFDAWGTWYDRKWLKDNNFKVPTDFTSWMDSMKEIKAKSGIAPLVTDGMHPYPLRGLFMPGAAAEGGAAFIADLVDAKPGAWQSEAALKVAKKIEQMQKAGLIDPGFAALNHTQSQMNFLLHKNAFIPVGFWLPFEMQKDVPQGFDFGFSPTPLQDAGKPLSIVPQPAPVAIAKKAKNPEAAKSFLDFVFKRKYAELSLELQGAMMSVKGVDVSKNEKIPAYLKEVNVLVNDKSKVTFSTLPHPMHADLEKPIFNELVSLMVGKISAEEFVKRADKAAADFKKNQ</sequence>
<name>A0ABX1XQQ6_9BACL</name>
<evidence type="ECO:0000313" key="7">
    <source>
        <dbReference type="Proteomes" id="UP000616779"/>
    </source>
</evidence>
<keyword evidence="3" id="KW-0813">Transport</keyword>
<keyword evidence="7" id="KW-1185">Reference proteome</keyword>
<dbReference type="Pfam" id="PF01547">
    <property type="entry name" value="SBP_bac_1"/>
    <property type="match status" value="1"/>
</dbReference>
<comment type="subcellular location">
    <subcellularLocation>
        <location evidence="1">Cell envelope</location>
    </subcellularLocation>
</comment>
<evidence type="ECO:0000256" key="3">
    <source>
        <dbReference type="ARBA" id="ARBA00022448"/>
    </source>
</evidence>
<evidence type="ECO:0000256" key="5">
    <source>
        <dbReference type="SAM" id="MobiDB-lite"/>
    </source>
</evidence>
<dbReference type="PANTHER" id="PTHR43649">
    <property type="entry name" value="ARABINOSE-BINDING PROTEIN-RELATED"/>
    <property type="match status" value="1"/>
</dbReference>
<evidence type="ECO:0000256" key="4">
    <source>
        <dbReference type="ARBA" id="ARBA00022729"/>
    </source>
</evidence>
<dbReference type="Gene3D" id="3.40.190.10">
    <property type="entry name" value="Periplasmic binding protein-like II"/>
    <property type="match status" value="2"/>
</dbReference>
<proteinExistence type="inferred from homology"/>
<accession>A0ABX1XQQ6</accession>
<keyword evidence="4" id="KW-0732">Signal</keyword>
<comment type="caution">
    <text evidence="6">The sequence shown here is derived from an EMBL/GenBank/DDBJ whole genome shotgun (WGS) entry which is preliminary data.</text>
</comment>
<evidence type="ECO:0000313" key="6">
    <source>
        <dbReference type="EMBL" id="NOU70371.1"/>
    </source>
</evidence>
<dbReference type="PANTHER" id="PTHR43649:SF31">
    <property type="entry name" value="SN-GLYCEROL-3-PHOSPHATE-BINDING PERIPLASMIC PROTEIN UGPB"/>
    <property type="match status" value="1"/>
</dbReference>
<comment type="similarity">
    <text evidence="2">Belongs to the bacterial solute-binding protein 1 family.</text>
</comment>
<dbReference type="EMBL" id="WHOA01000019">
    <property type="protein sequence ID" value="NOU70371.1"/>
    <property type="molecule type" value="Genomic_DNA"/>
</dbReference>